<evidence type="ECO:0000259" key="2">
    <source>
        <dbReference type="Pfam" id="PF01551"/>
    </source>
</evidence>
<feature type="domain" description="M23ase beta-sheet core" evidence="2">
    <location>
        <begin position="196"/>
        <end position="291"/>
    </location>
</feature>
<dbReference type="AlphaFoldDB" id="A0A4R5U6Z5"/>
<dbReference type="InterPro" id="IPR050570">
    <property type="entry name" value="Cell_wall_metabolism_enzyme"/>
</dbReference>
<dbReference type="PANTHER" id="PTHR21666:SF291">
    <property type="entry name" value="STAGE II SPORULATION PROTEIN Q"/>
    <property type="match status" value="1"/>
</dbReference>
<reference evidence="3 4" key="1">
    <citation type="submission" date="2019-03" db="EMBL/GenBank/DDBJ databases">
        <title>Luteimonas zhaokaii sp.nov., isolated from the rectal contents of Plateau pika in Yushu, Qinghai Province, China.</title>
        <authorList>
            <person name="Zhang G."/>
        </authorList>
    </citation>
    <scope>NUCLEOTIDE SEQUENCE [LARGE SCALE GENOMIC DNA]</scope>
    <source>
        <strain evidence="3 4">THG-MD21</strain>
    </source>
</reference>
<comment type="caution">
    <text evidence="3">The sequence shown here is derived from an EMBL/GenBank/DDBJ whole genome shotgun (WGS) entry which is preliminary data.</text>
</comment>
<name>A0A4R5U6Z5_9GAMM</name>
<dbReference type="Pfam" id="PF01551">
    <property type="entry name" value="Peptidase_M23"/>
    <property type="match status" value="1"/>
</dbReference>
<gene>
    <name evidence="3" type="ORF">E2F49_12660</name>
</gene>
<keyword evidence="4" id="KW-1185">Reference proteome</keyword>
<dbReference type="InterPro" id="IPR011055">
    <property type="entry name" value="Dup_hybrid_motif"/>
</dbReference>
<evidence type="ECO:0000313" key="3">
    <source>
        <dbReference type="EMBL" id="TDK30041.1"/>
    </source>
</evidence>
<dbReference type="RefSeq" id="WP_133394228.1">
    <property type="nucleotide sequence ID" value="NZ_SMTG01000005.1"/>
</dbReference>
<dbReference type="SUPFAM" id="SSF51261">
    <property type="entry name" value="Duplicated hybrid motif"/>
    <property type="match status" value="1"/>
</dbReference>
<protein>
    <submittedName>
        <fullName evidence="3">M23 family metallopeptidase</fullName>
    </submittedName>
</protein>
<dbReference type="PANTHER" id="PTHR21666">
    <property type="entry name" value="PEPTIDASE-RELATED"/>
    <property type="match status" value="1"/>
</dbReference>
<accession>A0A4R5U6Z5</accession>
<keyword evidence="1" id="KW-0175">Coiled coil</keyword>
<dbReference type="GO" id="GO:0004222">
    <property type="term" value="F:metalloendopeptidase activity"/>
    <property type="evidence" value="ECO:0007669"/>
    <property type="project" value="TreeGrafter"/>
</dbReference>
<feature type="coiled-coil region" evidence="1">
    <location>
        <begin position="63"/>
        <end position="97"/>
    </location>
</feature>
<evidence type="ECO:0000313" key="4">
    <source>
        <dbReference type="Proteomes" id="UP000295543"/>
    </source>
</evidence>
<dbReference type="CDD" id="cd12797">
    <property type="entry name" value="M23_peptidase"/>
    <property type="match status" value="1"/>
</dbReference>
<sequence>MTFETLLNDMRGRAALVAAKARALAVRKPLTVVTAVAVASLCGGAALNAAEVARLHGVASANERGIEDTRREAQREINALAARMGELQAQANRLNALGDRLARGAGMEDGEFDFDRPVGQGGAEPARDMPARKLIGGMDALDGDLANSGQQLSVLEALLFDRRVEQNARPSRSPVASSFVTSSYGYRADPFGRGGQFHKGIDFNARTGDPVMTVADGVVSYSGVRSGYGNVVEVDHGNGFVTRYAHNSRNGVKVGDLVRVGDEIAKAGSTGRSTGAHVHFEVWENGRVQNPRKFLGDMGVSRQ</sequence>
<evidence type="ECO:0000256" key="1">
    <source>
        <dbReference type="SAM" id="Coils"/>
    </source>
</evidence>
<dbReference type="EMBL" id="SMTG01000005">
    <property type="protein sequence ID" value="TDK30041.1"/>
    <property type="molecule type" value="Genomic_DNA"/>
</dbReference>
<dbReference type="OrthoDB" id="9815245at2"/>
<organism evidence="3 4">
    <name type="scientific">Luteimonas terrae</name>
    <dbReference type="NCBI Taxonomy" id="1530191"/>
    <lineage>
        <taxon>Bacteria</taxon>
        <taxon>Pseudomonadati</taxon>
        <taxon>Pseudomonadota</taxon>
        <taxon>Gammaproteobacteria</taxon>
        <taxon>Lysobacterales</taxon>
        <taxon>Lysobacteraceae</taxon>
        <taxon>Luteimonas</taxon>
    </lineage>
</organism>
<proteinExistence type="predicted"/>
<dbReference type="FunFam" id="2.70.70.10:FF:000006">
    <property type="entry name" value="M23 family peptidase"/>
    <property type="match status" value="1"/>
</dbReference>
<dbReference type="InterPro" id="IPR016047">
    <property type="entry name" value="M23ase_b-sheet_dom"/>
</dbReference>
<dbReference type="Gene3D" id="2.70.70.10">
    <property type="entry name" value="Glucose Permease (Domain IIA)"/>
    <property type="match status" value="1"/>
</dbReference>
<dbReference type="Proteomes" id="UP000295543">
    <property type="component" value="Unassembled WGS sequence"/>
</dbReference>